<feature type="region of interest" description="Disordered" evidence="1">
    <location>
        <begin position="223"/>
        <end position="244"/>
    </location>
</feature>
<keyword evidence="3" id="KW-1185">Reference proteome</keyword>
<gene>
    <name evidence="2" type="ORF">EJ06DRAFT_531458</name>
</gene>
<feature type="region of interest" description="Disordered" evidence="1">
    <location>
        <begin position="99"/>
        <end position="127"/>
    </location>
</feature>
<name>A0A6G1HTG6_9PEZI</name>
<protein>
    <submittedName>
        <fullName evidence="2">Uncharacterized protein</fullName>
    </submittedName>
</protein>
<dbReference type="OrthoDB" id="10580747at2759"/>
<reference evidence="2" key="1">
    <citation type="journal article" date="2020" name="Stud. Mycol.">
        <title>101 Dothideomycetes genomes: a test case for predicting lifestyles and emergence of pathogens.</title>
        <authorList>
            <person name="Haridas S."/>
            <person name="Albert R."/>
            <person name="Binder M."/>
            <person name="Bloem J."/>
            <person name="Labutti K."/>
            <person name="Salamov A."/>
            <person name="Andreopoulos B."/>
            <person name="Baker S."/>
            <person name="Barry K."/>
            <person name="Bills G."/>
            <person name="Bluhm B."/>
            <person name="Cannon C."/>
            <person name="Castanera R."/>
            <person name="Culley D."/>
            <person name="Daum C."/>
            <person name="Ezra D."/>
            <person name="Gonzalez J."/>
            <person name="Henrissat B."/>
            <person name="Kuo A."/>
            <person name="Liang C."/>
            <person name="Lipzen A."/>
            <person name="Lutzoni F."/>
            <person name="Magnuson J."/>
            <person name="Mondo S."/>
            <person name="Nolan M."/>
            <person name="Ohm R."/>
            <person name="Pangilinan J."/>
            <person name="Park H.-J."/>
            <person name="Ramirez L."/>
            <person name="Alfaro M."/>
            <person name="Sun H."/>
            <person name="Tritt A."/>
            <person name="Yoshinaga Y."/>
            <person name="Zwiers L.-H."/>
            <person name="Turgeon B."/>
            <person name="Goodwin S."/>
            <person name="Spatafora J."/>
            <person name="Crous P."/>
            <person name="Grigoriev I."/>
        </authorList>
    </citation>
    <scope>NUCLEOTIDE SEQUENCE</scope>
    <source>
        <strain evidence="2">CBS 262.69</strain>
    </source>
</reference>
<evidence type="ECO:0000313" key="2">
    <source>
        <dbReference type="EMBL" id="KAF2399137.1"/>
    </source>
</evidence>
<dbReference type="EMBL" id="ML996698">
    <property type="protein sequence ID" value="KAF2399137.1"/>
    <property type="molecule type" value="Genomic_DNA"/>
</dbReference>
<evidence type="ECO:0000313" key="3">
    <source>
        <dbReference type="Proteomes" id="UP000799640"/>
    </source>
</evidence>
<accession>A0A6G1HTG6</accession>
<dbReference type="AlphaFoldDB" id="A0A6G1HTG6"/>
<feature type="region of interest" description="Disordered" evidence="1">
    <location>
        <begin position="1"/>
        <end position="24"/>
    </location>
</feature>
<dbReference type="Proteomes" id="UP000799640">
    <property type="component" value="Unassembled WGS sequence"/>
</dbReference>
<organism evidence="2 3">
    <name type="scientific">Trichodelitschia bisporula</name>
    <dbReference type="NCBI Taxonomy" id="703511"/>
    <lineage>
        <taxon>Eukaryota</taxon>
        <taxon>Fungi</taxon>
        <taxon>Dikarya</taxon>
        <taxon>Ascomycota</taxon>
        <taxon>Pezizomycotina</taxon>
        <taxon>Dothideomycetes</taxon>
        <taxon>Dothideomycetes incertae sedis</taxon>
        <taxon>Phaeotrichales</taxon>
        <taxon>Phaeotrichaceae</taxon>
        <taxon>Trichodelitschia</taxon>
    </lineage>
</organism>
<evidence type="ECO:0000256" key="1">
    <source>
        <dbReference type="SAM" id="MobiDB-lite"/>
    </source>
</evidence>
<proteinExistence type="predicted"/>
<sequence length="258" mass="27542">MRSAAVAIHRDGSHPNPMAGEDDSNMSVLKRYEHLLPPSCASINSLNQHLFLVNVNILFHDHDPTTLRLTVAHTGDVSLNPSTGVPEPRDLYYAALLAVPPPPATPTGPNTSSTPSPPDPAPGANGHLKVLLTGPAVPYFPNNSMRAASSSMLKKNGASNGAYFSSGTGARHIDIEHELRDTKEKAVSLLMSKLEQEIHEGISSAGGHLEIWPARGWKYAPDLGPPVREGSEKSRRGSGSGNGWFSPGSASVFNKIHW</sequence>